<dbReference type="FunFam" id="1.10.8.270:FF:000031">
    <property type="entry name" value="TBC1 domain family member 5"/>
    <property type="match status" value="1"/>
</dbReference>
<dbReference type="AlphaFoldDB" id="A0A8K0JPC0"/>
<dbReference type="InterPro" id="IPR000195">
    <property type="entry name" value="Rab-GAP-TBC_dom"/>
</dbReference>
<dbReference type="EMBL" id="JABELV010000028">
    <property type="protein sequence ID" value="KAG7562642.1"/>
    <property type="molecule type" value="Genomic_DNA"/>
</dbReference>
<sequence>MTGTNNTLLSRPSPSELRATWISLFSHPEITVQDLQDQANLSGGIGQDEDELGGVTLRSVYWRIYLGTLPLETLQSGSSIPLRSHLQAQRREYDKKREKWLKAPDGRWASDCSVPEDVTTTQKVSRDSGSGATWDPLNLGEENPWQAWFQNAELRRTIEKDVERTFPDMKYFSDRSVRKTLTTILFLWAIEHQDVGYRQGMHELLATMLMVVDRDSIPVKSGMNTSAAISPLQEGSSSTISRLEESMSLVLDRSYVQHDTYGLFCRLMETGKDWYEWRTESIGAPTLQRRAKIIDMCEYMQDDLMKRVDPILHAKFAAEGIEGQLWGIRYVRLLFTREMPFKSALRIWDGLFASGGRVDELVSYVCIALLLRIRHLLLPCDYTGVLTMLLKYPPDSPDLPLDPSLLLQQARAIRENPSPSTGAAITIQNQESLGIPAYEPDGTESIPSVSHHQTLRSRQRSAPTTSVPRAAGATPRGYGFESLARGFMERAQASGIDKTILSTVSEFRKNLPDFNPPAAPTFPFRTYTPDTSVDLIYDSDMAAPDQTYPAHPIRTLLDAEREIAELRLVMIGMGKAMGSWMDVVHPPNQPRSATEAEPMTAAWTGMKRLQESLLDGGAAATSDLARVWAWSQDLQSISTPATTVIGSSYPRSPTFSTTGSNGMGHSPVMSTHATFGVSSPSFSNPANFNTPRHYATETNRVSLNSPRNLNGFGDPKATSFSPAVHNAGQRDSSTSTHLPEPSPRQRSPNRTVDQFDTPFEMPKSADHTEDIGLQPPKKTNVDPLLGIGI</sequence>
<proteinExistence type="predicted"/>
<dbReference type="Gene3D" id="1.10.472.80">
    <property type="entry name" value="Ypt/Rab-GAP domain of gyp1p, domain 3"/>
    <property type="match status" value="1"/>
</dbReference>
<evidence type="ECO:0000313" key="4">
    <source>
        <dbReference type="EMBL" id="KAG7562642.1"/>
    </source>
</evidence>
<dbReference type="Pfam" id="PF00566">
    <property type="entry name" value="RabGAP-TBC"/>
    <property type="match status" value="1"/>
</dbReference>
<comment type="caution">
    <text evidence="4">The sequence shown here is derived from an EMBL/GenBank/DDBJ whole genome shotgun (WGS) entry which is preliminary data.</text>
</comment>
<feature type="region of interest" description="Disordered" evidence="2">
    <location>
        <begin position="436"/>
        <end position="475"/>
    </location>
</feature>
<dbReference type="SUPFAM" id="SSF47923">
    <property type="entry name" value="Ypt/Rab-GAP domain of gyp1p"/>
    <property type="match status" value="2"/>
</dbReference>
<dbReference type="PROSITE" id="PS50086">
    <property type="entry name" value="TBC_RABGAP"/>
    <property type="match status" value="1"/>
</dbReference>
<dbReference type="GO" id="GO:0005096">
    <property type="term" value="F:GTPase activator activity"/>
    <property type="evidence" value="ECO:0007669"/>
    <property type="project" value="UniProtKB-KW"/>
</dbReference>
<dbReference type="PANTHER" id="PTHR22957:SF337">
    <property type="entry name" value="TBC1 DOMAIN FAMILY MEMBER 5"/>
    <property type="match status" value="1"/>
</dbReference>
<gene>
    <name evidence="4" type="ORF">FFLO_01909</name>
</gene>
<evidence type="ECO:0000259" key="3">
    <source>
        <dbReference type="PROSITE" id="PS50086"/>
    </source>
</evidence>
<protein>
    <recommendedName>
        <fullName evidence="3">Rab-GAP TBC domain-containing protein</fullName>
    </recommendedName>
</protein>
<feature type="domain" description="Rab-GAP TBC" evidence="3">
    <location>
        <begin position="52"/>
        <end position="355"/>
    </location>
</feature>
<organism evidence="4 5">
    <name type="scientific">Filobasidium floriforme</name>
    <dbReference type="NCBI Taxonomy" id="5210"/>
    <lineage>
        <taxon>Eukaryota</taxon>
        <taxon>Fungi</taxon>
        <taxon>Dikarya</taxon>
        <taxon>Basidiomycota</taxon>
        <taxon>Agaricomycotina</taxon>
        <taxon>Tremellomycetes</taxon>
        <taxon>Filobasidiales</taxon>
        <taxon>Filobasidiaceae</taxon>
        <taxon>Filobasidium</taxon>
    </lineage>
</organism>
<feature type="compositionally biased region" description="Polar residues" evidence="2">
    <location>
        <begin position="698"/>
        <end position="708"/>
    </location>
</feature>
<accession>A0A8K0JPC0</accession>
<reference evidence="4" key="1">
    <citation type="submission" date="2020-04" db="EMBL/GenBank/DDBJ databases">
        <title>Analysis of mating type loci in Filobasidium floriforme.</title>
        <authorList>
            <person name="Nowrousian M."/>
        </authorList>
    </citation>
    <scope>NUCLEOTIDE SEQUENCE</scope>
    <source>
        <strain evidence="4">CBS 6242</strain>
    </source>
</reference>
<dbReference type="PANTHER" id="PTHR22957">
    <property type="entry name" value="TBC1 DOMAIN FAMILY MEMBER GTPASE-ACTIVATING PROTEIN"/>
    <property type="match status" value="1"/>
</dbReference>
<evidence type="ECO:0000313" key="5">
    <source>
        <dbReference type="Proteomes" id="UP000812966"/>
    </source>
</evidence>
<dbReference type="OrthoDB" id="27140at2759"/>
<dbReference type="InterPro" id="IPR035969">
    <property type="entry name" value="Rab-GAP_TBC_sf"/>
</dbReference>
<keyword evidence="5" id="KW-1185">Reference proteome</keyword>
<name>A0A8K0JPC0_9TREE</name>
<feature type="region of interest" description="Disordered" evidence="2">
    <location>
        <begin position="698"/>
        <end position="789"/>
    </location>
</feature>
<evidence type="ECO:0000256" key="2">
    <source>
        <dbReference type="SAM" id="MobiDB-lite"/>
    </source>
</evidence>
<dbReference type="SMART" id="SM00164">
    <property type="entry name" value="TBC"/>
    <property type="match status" value="1"/>
</dbReference>
<keyword evidence="1" id="KW-0343">GTPase activation</keyword>
<evidence type="ECO:0000256" key="1">
    <source>
        <dbReference type="ARBA" id="ARBA00022468"/>
    </source>
</evidence>
<dbReference type="Proteomes" id="UP000812966">
    <property type="component" value="Unassembled WGS sequence"/>
</dbReference>
<dbReference type="Gene3D" id="1.10.8.270">
    <property type="entry name" value="putative rabgap domain of human tbc1 domain family member 14 like domains"/>
    <property type="match status" value="1"/>
</dbReference>
<feature type="compositionally biased region" description="Polar residues" evidence="2">
    <location>
        <begin position="744"/>
        <end position="754"/>
    </location>
</feature>